<evidence type="ECO:0000313" key="4">
    <source>
        <dbReference type="EMBL" id="KAH9378363.1"/>
    </source>
</evidence>
<dbReference type="Pfam" id="PF00685">
    <property type="entry name" value="Sulfotransfer_1"/>
    <property type="match status" value="1"/>
</dbReference>
<evidence type="ECO:0000313" key="5">
    <source>
        <dbReference type="Proteomes" id="UP000821853"/>
    </source>
</evidence>
<feature type="domain" description="Sulfotransferase" evidence="3">
    <location>
        <begin position="41"/>
        <end position="297"/>
    </location>
</feature>
<comment type="similarity">
    <text evidence="1">Belongs to the sulfotransferase 1 family.</text>
</comment>
<sequence length="330" mass="38213">MHLAMGSRKPHTEVIDGVQADPHCDPVLFREAMNYRAQMGDIVQFTYPKSGTHWVAYIIQLILSRGQPVATYEDFTANVRYMGIVDFKRWKPTLPFRLFITHQPPCQQQMNDEAKYVYVARNPWDVCVSFFHMATNVAGYRFQDGMFAEFLDAFLAGECGNGSYFDHIAFGYALKDKPNVLFVTYEELHADLRSAVLRLADFLGKEYSRDMKENEELLRTILERCTAEYMRPVLVINYRENRNPEWQEALLRVKANCRDGHGGDATKYSYVREGKVGAWKDHFNAEQLRLMEEKIRQEERASSVIDQLWGGIREEAAAMSGERTFANKEE</sequence>
<keyword evidence="5" id="KW-1185">Reference proteome</keyword>
<gene>
    <name evidence="4" type="ORF">HPB48_010655</name>
</gene>
<dbReference type="AlphaFoldDB" id="A0A9J6GT75"/>
<dbReference type="VEuPathDB" id="VectorBase:HLOH_049872"/>
<dbReference type="Gene3D" id="3.40.50.300">
    <property type="entry name" value="P-loop containing nucleotide triphosphate hydrolases"/>
    <property type="match status" value="1"/>
</dbReference>
<dbReference type="OrthoDB" id="6485114at2759"/>
<dbReference type="InterPro" id="IPR027417">
    <property type="entry name" value="P-loop_NTPase"/>
</dbReference>
<evidence type="ECO:0000259" key="3">
    <source>
        <dbReference type="Pfam" id="PF00685"/>
    </source>
</evidence>
<accession>A0A9J6GT75</accession>
<dbReference type="GO" id="GO:0008146">
    <property type="term" value="F:sulfotransferase activity"/>
    <property type="evidence" value="ECO:0007669"/>
    <property type="project" value="InterPro"/>
</dbReference>
<organism evidence="4 5">
    <name type="scientific">Haemaphysalis longicornis</name>
    <name type="common">Bush tick</name>
    <dbReference type="NCBI Taxonomy" id="44386"/>
    <lineage>
        <taxon>Eukaryota</taxon>
        <taxon>Metazoa</taxon>
        <taxon>Ecdysozoa</taxon>
        <taxon>Arthropoda</taxon>
        <taxon>Chelicerata</taxon>
        <taxon>Arachnida</taxon>
        <taxon>Acari</taxon>
        <taxon>Parasitiformes</taxon>
        <taxon>Ixodida</taxon>
        <taxon>Ixodoidea</taxon>
        <taxon>Ixodidae</taxon>
        <taxon>Haemaphysalinae</taxon>
        <taxon>Haemaphysalis</taxon>
    </lineage>
</organism>
<dbReference type="EMBL" id="JABSTR010000008">
    <property type="protein sequence ID" value="KAH9378363.1"/>
    <property type="molecule type" value="Genomic_DNA"/>
</dbReference>
<dbReference type="SUPFAM" id="SSF52540">
    <property type="entry name" value="P-loop containing nucleoside triphosphate hydrolases"/>
    <property type="match status" value="1"/>
</dbReference>
<protein>
    <recommendedName>
        <fullName evidence="3">Sulfotransferase domain-containing protein</fullName>
    </recommendedName>
</protein>
<proteinExistence type="inferred from homology"/>
<keyword evidence="2" id="KW-0808">Transferase</keyword>
<evidence type="ECO:0000256" key="2">
    <source>
        <dbReference type="ARBA" id="ARBA00022679"/>
    </source>
</evidence>
<dbReference type="Proteomes" id="UP000821853">
    <property type="component" value="Unassembled WGS sequence"/>
</dbReference>
<dbReference type="OMA" id="AMSGERT"/>
<dbReference type="InterPro" id="IPR000863">
    <property type="entry name" value="Sulfotransferase_dom"/>
</dbReference>
<reference evidence="4 5" key="1">
    <citation type="journal article" date="2020" name="Cell">
        <title>Large-Scale Comparative Analyses of Tick Genomes Elucidate Their Genetic Diversity and Vector Capacities.</title>
        <authorList>
            <consortium name="Tick Genome and Microbiome Consortium (TIGMIC)"/>
            <person name="Jia N."/>
            <person name="Wang J."/>
            <person name="Shi W."/>
            <person name="Du L."/>
            <person name="Sun Y."/>
            <person name="Zhan W."/>
            <person name="Jiang J.F."/>
            <person name="Wang Q."/>
            <person name="Zhang B."/>
            <person name="Ji P."/>
            <person name="Bell-Sakyi L."/>
            <person name="Cui X.M."/>
            <person name="Yuan T.T."/>
            <person name="Jiang B.G."/>
            <person name="Yang W.F."/>
            <person name="Lam T.T."/>
            <person name="Chang Q.C."/>
            <person name="Ding S.J."/>
            <person name="Wang X.J."/>
            <person name="Zhu J.G."/>
            <person name="Ruan X.D."/>
            <person name="Zhao L."/>
            <person name="Wei J.T."/>
            <person name="Ye R.Z."/>
            <person name="Que T.C."/>
            <person name="Du C.H."/>
            <person name="Zhou Y.H."/>
            <person name="Cheng J.X."/>
            <person name="Dai P.F."/>
            <person name="Guo W.B."/>
            <person name="Han X.H."/>
            <person name="Huang E.J."/>
            <person name="Li L.F."/>
            <person name="Wei W."/>
            <person name="Gao Y.C."/>
            <person name="Liu J.Z."/>
            <person name="Shao H.Z."/>
            <person name="Wang X."/>
            <person name="Wang C.C."/>
            <person name="Yang T.C."/>
            <person name="Huo Q.B."/>
            <person name="Li W."/>
            <person name="Chen H.Y."/>
            <person name="Chen S.E."/>
            <person name="Zhou L.G."/>
            <person name="Ni X.B."/>
            <person name="Tian J.H."/>
            <person name="Sheng Y."/>
            <person name="Liu T."/>
            <person name="Pan Y.S."/>
            <person name="Xia L.Y."/>
            <person name="Li J."/>
            <person name="Zhao F."/>
            <person name="Cao W.C."/>
        </authorList>
    </citation>
    <scope>NUCLEOTIDE SEQUENCE [LARGE SCALE GENOMIC DNA]</scope>
    <source>
        <strain evidence="4">HaeL-2018</strain>
    </source>
</reference>
<evidence type="ECO:0000256" key="1">
    <source>
        <dbReference type="ARBA" id="ARBA00005771"/>
    </source>
</evidence>
<dbReference type="PANTHER" id="PTHR11783">
    <property type="entry name" value="SULFOTRANSFERASE SULT"/>
    <property type="match status" value="1"/>
</dbReference>
<comment type="caution">
    <text evidence="4">The sequence shown here is derived from an EMBL/GenBank/DDBJ whole genome shotgun (WGS) entry which is preliminary data.</text>
</comment>
<name>A0A9J6GT75_HAELO</name>